<feature type="binding site" evidence="7">
    <location>
        <position position="285"/>
    </location>
    <ligand>
        <name>FMN</name>
        <dbReference type="ChEBI" id="CHEBI:58210"/>
    </ligand>
</feature>
<protein>
    <submittedName>
        <fullName evidence="9">Alpha-hydroxy acid oxidase</fullName>
    </submittedName>
</protein>
<feature type="binding site" evidence="7">
    <location>
        <position position="116"/>
    </location>
    <ligand>
        <name>FMN</name>
        <dbReference type="ChEBI" id="CHEBI:58210"/>
    </ligand>
</feature>
<feature type="binding site" evidence="7">
    <location>
        <position position="34"/>
    </location>
    <ligand>
        <name>glyoxylate</name>
        <dbReference type="ChEBI" id="CHEBI:36655"/>
    </ligand>
</feature>
<dbReference type="EMBL" id="JAPNOA010000039">
    <property type="protein sequence ID" value="MCY0966240.1"/>
    <property type="molecule type" value="Genomic_DNA"/>
</dbReference>
<keyword evidence="10" id="KW-1185">Reference proteome</keyword>
<feature type="binding site" evidence="7">
    <location>
        <position position="263"/>
    </location>
    <ligand>
        <name>glyoxylate</name>
        <dbReference type="ChEBI" id="CHEBI:36655"/>
    </ligand>
</feature>
<dbReference type="AlphaFoldDB" id="A0A9X3EFE1"/>
<evidence type="ECO:0000313" key="10">
    <source>
        <dbReference type="Proteomes" id="UP001150830"/>
    </source>
</evidence>
<proteinExistence type="inferred from homology"/>
<evidence type="ECO:0000313" key="9">
    <source>
        <dbReference type="EMBL" id="MCY0966240.1"/>
    </source>
</evidence>
<evidence type="ECO:0000259" key="8">
    <source>
        <dbReference type="PROSITE" id="PS51349"/>
    </source>
</evidence>
<feature type="binding site" evidence="7">
    <location>
        <position position="138"/>
    </location>
    <ligand>
        <name>FMN</name>
        <dbReference type="ChEBI" id="CHEBI:58210"/>
    </ligand>
</feature>
<evidence type="ECO:0000256" key="1">
    <source>
        <dbReference type="ARBA" id="ARBA00001917"/>
    </source>
</evidence>
<dbReference type="InterPro" id="IPR008259">
    <property type="entry name" value="FMN_hydac_DH_AS"/>
</dbReference>
<feature type="binding site" evidence="7">
    <location>
        <position position="175"/>
    </location>
    <ligand>
        <name>glyoxylate</name>
        <dbReference type="ChEBI" id="CHEBI:36655"/>
    </ligand>
</feature>
<feature type="binding site" evidence="7">
    <location>
        <position position="287"/>
    </location>
    <ligand>
        <name>glyoxylate</name>
        <dbReference type="ChEBI" id="CHEBI:36655"/>
    </ligand>
</feature>
<dbReference type="InterPro" id="IPR037396">
    <property type="entry name" value="FMN_HAD"/>
</dbReference>
<evidence type="ECO:0000256" key="2">
    <source>
        <dbReference type="ARBA" id="ARBA00022630"/>
    </source>
</evidence>
<dbReference type="GO" id="GO:0009060">
    <property type="term" value="P:aerobic respiration"/>
    <property type="evidence" value="ECO:0007669"/>
    <property type="project" value="TreeGrafter"/>
</dbReference>
<dbReference type="GO" id="GO:0005886">
    <property type="term" value="C:plasma membrane"/>
    <property type="evidence" value="ECO:0007669"/>
    <property type="project" value="TreeGrafter"/>
</dbReference>
<dbReference type="InterPro" id="IPR000262">
    <property type="entry name" value="FMN-dep_DH"/>
</dbReference>
<dbReference type="Pfam" id="PF01070">
    <property type="entry name" value="FMN_dh"/>
    <property type="match status" value="1"/>
</dbReference>
<dbReference type="PROSITE" id="PS00557">
    <property type="entry name" value="FMN_HYDROXY_ACID_DH_1"/>
    <property type="match status" value="1"/>
</dbReference>
<feature type="active site" description="Proton acceptor" evidence="6">
    <location>
        <position position="287"/>
    </location>
</feature>
<feature type="domain" description="FMN hydroxy acid dehydrogenase" evidence="8">
    <location>
        <begin position="8"/>
        <end position="392"/>
    </location>
</feature>
<dbReference type="GO" id="GO:0004459">
    <property type="term" value="F:L-lactate dehydrogenase (NAD+) activity"/>
    <property type="evidence" value="ECO:0007669"/>
    <property type="project" value="TreeGrafter"/>
</dbReference>
<keyword evidence="3 7" id="KW-0288">FMN</keyword>
<evidence type="ECO:0000256" key="5">
    <source>
        <dbReference type="ARBA" id="ARBA00024042"/>
    </source>
</evidence>
<evidence type="ECO:0000256" key="6">
    <source>
        <dbReference type="PIRSR" id="PIRSR000138-1"/>
    </source>
</evidence>
<dbReference type="InterPro" id="IPR012133">
    <property type="entry name" value="Alpha-hydoxy_acid_DH_FMN"/>
</dbReference>
<dbReference type="InterPro" id="IPR013785">
    <property type="entry name" value="Aldolase_TIM"/>
</dbReference>
<comment type="caution">
    <text evidence="9">The sequence shown here is derived from an EMBL/GenBank/DDBJ whole genome shotgun (WGS) entry which is preliminary data.</text>
</comment>
<dbReference type="PANTHER" id="PTHR10578:SF107">
    <property type="entry name" value="2-HYDROXYACID OXIDASE 1"/>
    <property type="match status" value="1"/>
</dbReference>
<dbReference type="Gene3D" id="3.20.20.70">
    <property type="entry name" value="Aldolase class I"/>
    <property type="match status" value="1"/>
</dbReference>
<dbReference type="GO" id="GO:0010181">
    <property type="term" value="F:FMN binding"/>
    <property type="evidence" value="ECO:0007669"/>
    <property type="project" value="InterPro"/>
</dbReference>
<dbReference type="CDD" id="cd02809">
    <property type="entry name" value="alpha_hydroxyacid_oxid_FMN"/>
    <property type="match status" value="1"/>
</dbReference>
<keyword evidence="2 7" id="KW-0285">Flavoprotein</keyword>
<comment type="cofactor">
    <cofactor evidence="1">
        <name>FMN</name>
        <dbReference type="ChEBI" id="CHEBI:58210"/>
    </cofactor>
</comment>
<feature type="binding site" evidence="7">
    <location>
        <begin position="87"/>
        <end position="89"/>
    </location>
    <ligand>
        <name>FMN</name>
        <dbReference type="ChEBI" id="CHEBI:58210"/>
    </ligand>
</feature>
<sequence length="407" mass="44940">MRRFYRGSDLNRVQSVAEMAALAQYRLPGFAWEYLAGGAEDERTLAANRDDFHNWRLHAHTLIANHPPRLSCRLLGQASRLPMAIGPSGFNGMLWPQADIALARAAEARGIPFVLSTVANASMEQIRAAAPALDFWFQLYALKDASLQQDLLRRARDADCRVLVVTSDALVVGNREWDRRNFARPRELTFANKLDVLRHPNWLRRVMLPRGLPTMGNLDPYLPAGERSALGAMQFIAEQLDTLLDWDKLARIRDQWPGKLVLKGVLHPQDAERAVQLGLDAIVVSNHGGRQLDGALSSIEALAQIAPQVQGRIGLFIDSGIRRGSDVVKALALGADGVWLARATLYGAAAGGQPGVERVLDILAEETGRCLNLMGCADIHDLGPQWLQPLRPVVAAQESLQRQRVFE</sequence>
<gene>
    <name evidence="9" type="ORF">OUO13_13680</name>
</gene>
<accession>A0A9X3EFE1</accession>
<dbReference type="PROSITE" id="PS51349">
    <property type="entry name" value="FMN_HYDROXY_ACID_DH_2"/>
    <property type="match status" value="1"/>
</dbReference>
<evidence type="ECO:0000256" key="4">
    <source>
        <dbReference type="ARBA" id="ARBA00023002"/>
    </source>
</evidence>
<dbReference type="SUPFAM" id="SSF51395">
    <property type="entry name" value="FMN-linked oxidoreductases"/>
    <property type="match status" value="1"/>
</dbReference>
<dbReference type="Proteomes" id="UP001150830">
    <property type="component" value="Unassembled WGS sequence"/>
</dbReference>
<feature type="binding site" evidence="7">
    <location>
        <position position="290"/>
    </location>
    <ligand>
        <name>glyoxylate</name>
        <dbReference type="ChEBI" id="CHEBI:36655"/>
    </ligand>
</feature>
<dbReference type="RefSeq" id="WP_283174451.1">
    <property type="nucleotide sequence ID" value="NZ_JAPNOA010000039.1"/>
</dbReference>
<evidence type="ECO:0000256" key="3">
    <source>
        <dbReference type="ARBA" id="ARBA00022643"/>
    </source>
</evidence>
<reference evidence="9" key="1">
    <citation type="submission" date="2022-11" db="EMBL/GenBank/DDBJ databases">
        <title>Parathalassolutuus dongxingensis gen. nov., sp. nov., a novel member of family Oceanospirillaceae isolated from a coastal shrimp pond in Guangxi, China.</title>
        <authorList>
            <person name="Chen H."/>
        </authorList>
    </citation>
    <scope>NUCLEOTIDE SEQUENCE</scope>
    <source>
        <strain evidence="9">G-43</strain>
    </source>
</reference>
<feature type="binding site" evidence="7">
    <location>
        <begin position="318"/>
        <end position="322"/>
    </location>
    <ligand>
        <name>FMN</name>
        <dbReference type="ChEBI" id="CHEBI:58210"/>
    </ligand>
</feature>
<comment type="similarity">
    <text evidence="5">Belongs to the FMN-dependent alpha-hydroxy acid dehydrogenase family.</text>
</comment>
<feature type="binding site" evidence="7">
    <location>
        <position position="140"/>
    </location>
    <ligand>
        <name>glyoxylate</name>
        <dbReference type="ChEBI" id="CHEBI:36655"/>
    </ligand>
</feature>
<keyword evidence="4" id="KW-0560">Oxidoreductase</keyword>
<feature type="binding site" evidence="7">
    <location>
        <position position="166"/>
    </location>
    <ligand>
        <name>FMN</name>
        <dbReference type="ChEBI" id="CHEBI:58210"/>
    </ligand>
</feature>
<dbReference type="PIRSF" id="PIRSF000138">
    <property type="entry name" value="Al-hdrx_acd_dh"/>
    <property type="match status" value="1"/>
</dbReference>
<dbReference type="FunFam" id="3.20.20.70:FF:000029">
    <property type="entry name" value="L-lactate dehydrogenase"/>
    <property type="match status" value="1"/>
</dbReference>
<name>A0A9X3EFE1_9GAMM</name>
<dbReference type="PANTHER" id="PTHR10578">
    <property type="entry name" value="S -2-HYDROXY-ACID OXIDASE-RELATED"/>
    <property type="match status" value="1"/>
</dbReference>
<organism evidence="9 10">
    <name type="scientific">Parathalassolituus penaei</name>
    <dbReference type="NCBI Taxonomy" id="2997323"/>
    <lineage>
        <taxon>Bacteria</taxon>
        <taxon>Pseudomonadati</taxon>
        <taxon>Pseudomonadota</taxon>
        <taxon>Gammaproteobacteria</taxon>
        <taxon>Oceanospirillales</taxon>
        <taxon>Oceanospirillaceae</taxon>
        <taxon>Parathalassolituus</taxon>
    </lineage>
</organism>
<evidence type="ECO:0000256" key="7">
    <source>
        <dbReference type="PIRSR" id="PIRSR000138-2"/>
    </source>
</evidence>